<dbReference type="EMBL" id="ATBP01000299">
    <property type="protein sequence ID" value="ETR71242.1"/>
    <property type="molecule type" value="Genomic_DNA"/>
</dbReference>
<protein>
    <submittedName>
        <fullName evidence="1">Uncharacterized protein</fullName>
    </submittedName>
</protein>
<organism evidence="1 2">
    <name type="scientific">Candidatus Magnetoglobus multicellularis str. Araruama</name>
    <dbReference type="NCBI Taxonomy" id="890399"/>
    <lineage>
        <taxon>Bacteria</taxon>
        <taxon>Pseudomonadati</taxon>
        <taxon>Thermodesulfobacteriota</taxon>
        <taxon>Desulfobacteria</taxon>
        <taxon>Desulfobacterales</taxon>
        <taxon>Desulfobacteraceae</taxon>
        <taxon>Candidatus Magnetoglobus</taxon>
    </lineage>
</organism>
<gene>
    <name evidence="1" type="ORF">OMM_02634</name>
</gene>
<dbReference type="AlphaFoldDB" id="A0A1V1P8M5"/>
<evidence type="ECO:0000313" key="1">
    <source>
        <dbReference type="EMBL" id="ETR71242.1"/>
    </source>
</evidence>
<name>A0A1V1P8M5_9BACT</name>
<reference evidence="2" key="1">
    <citation type="submission" date="2012-11" db="EMBL/GenBank/DDBJ databases">
        <authorList>
            <person name="Lucero-Rivera Y.E."/>
            <person name="Tovar-Ramirez D."/>
        </authorList>
    </citation>
    <scope>NUCLEOTIDE SEQUENCE [LARGE SCALE GENOMIC DNA]</scope>
    <source>
        <strain evidence="2">Araruama</strain>
    </source>
</reference>
<accession>A0A1V1P8M5</accession>
<sequence>MMIISKKRIQYRLGLLLTILLFYFTIITMTISSGYAVIPEPETLVYGQVFNLYQNNRLVIPDALVEYSIRKKGSNEVHTYSSSVECNQCEQYSEDGLSCKSCKEYMYLIRIPHESEPVTEDLSNSSLPLNAENKQYDIMDVTVDGVRANVISVQSEYGNIQPRDKAGTLLLMSQPRRSHYYNIDLELTLPVSDTDNDQLPDFWEDQYGLDKKNPLDAHADLDNDGWTNLKEFFYTTNPKESNVIPKLIDDNITIFEASKTLFQLNIADSDTPKDQLMIKFINIPDKFQLLFHGENTPFAHGHILQRNDCVSWKHLENGNILIQTLNILEEKQGMTIELNDGDHDSIKSVLWIDTYKPTATNATEAELWLDAFSHAKENSDSPTKRIQDRSGNDNRGNYFALSETGDACIEKDIDVIENGSPTENPVIKVNGFLNCLMPRLYFLKEISPFFQYLK</sequence>
<evidence type="ECO:0000313" key="2">
    <source>
        <dbReference type="Proteomes" id="UP000189670"/>
    </source>
</evidence>
<comment type="caution">
    <text evidence="1">The sequence shown here is derived from an EMBL/GenBank/DDBJ whole genome shotgun (WGS) entry which is preliminary data.</text>
</comment>
<proteinExistence type="predicted"/>
<dbReference type="Proteomes" id="UP000189670">
    <property type="component" value="Unassembled WGS sequence"/>
</dbReference>